<feature type="binding site" evidence="14">
    <location>
        <position position="179"/>
    </location>
    <ligand>
        <name>FMN</name>
        <dbReference type="ChEBI" id="CHEBI:58210"/>
    </ligand>
</feature>
<dbReference type="InterPro" id="IPR024036">
    <property type="entry name" value="tRNA-dHydroUridine_Synthase_C"/>
</dbReference>
<keyword evidence="7" id="KW-0521">NADP</keyword>
<dbReference type="SUPFAM" id="SSF51395">
    <property type="entry name" value="FMN-linked oxidoreductases"/>
    <property type="match status" value="1"/>
</dbReference>
<dbReference type="InterPro" id="IPR035587">
    <property type="entry name" value="DUS-like_FMN-bd"/>
</dbReference>
<evidence type="ECO:0000256" key="8">
    <source>
        <dbReference type="ARBA" id="ARBA00022884"/>
    </source>
</evidence>
<keyword evidence="4 12" id="KW-0285">Flavoprotein</keyword>
<dbReference type="GO" id="GO:0050660">
    <property type="term" value="F:flavin adenine dinucleotide binding"/>
    <property type="evidence" value="ECO:0007669"/>
    <property type="project" value="InterPro"/>
</dbReference>
<comment type="caution">
    <text evidence="16">The sequence shown here is derived from an EMBL/GenBank/DDBJ whole genome shotgun (WGS) entry which is preliminary data.</text>
</comment>
<feature type="binding site" evidence="14">
    <location>
        <begin position="234"/>
        <end position="235"/>
    </location>
    <ligand>
        <name>FMN</name>
        <dbReference type="ChEBI" id="CHEBI:58210"/>
    </ligand>
</feature>
<dbReference type="InterPro" id="IPR013785">
    <property type="entry name" value="Aldolase_TIM"/>
</dbReference>
<feature type="binding site" evidence="14">
    <location>
        <position position="80"/>
    </location>
    <ligand>
        <name>FMN</name>
        <dbReference type="ChEBI" id="CHEBI:58210"/>
    </ligand>
</feature>
<keyword evidence="8" id="KW-0694">RNA-binding</keyword>
<evidence type="ECO:0000256" key="2">
    <source>
        <dbReference type="ARBA" id="ARBA00002790"/>
    </source>
</evidence>
<dbReference type="Gene3D" id="1.10.1200.80">
    <property type="entry name" value="Putative flavin oxidoreducatase, domain 2"/>
    <property type="match status" value="1"/>
</dbReference>
<keyword evidence="9 12" id="KW-0560">Oxidoreductase</keyword>
<dbReference type="EC" id="1.3.1.-" evidence="12"/>
<evidence type="ECO:0000256" key="7">
    <source>
        <dbReference type="ARBA" id="ARBA00022857"/>
    </source>
</evidence>
<dbReference type="InterPro" id="IPR001269">
    <property type="entry name" value="DUS_fam"/>
</dbReference>
<accession>A0A140LBI6</accession>
<dbReference type="STRING" id="520764.AN618_07190"/>
<evidence type="ECO:0000256" key="11">
    <source>
        <dbReference type="ARBA" id="ARBA00048802"/>
    </source>
</evidence>
<keyword evidence="14" id="KW-0547">Nucleotide-binding</keyword>
<keyword evidence="3" id="KW-0820">tRNA-binding</keyword>
<keyword evidence="17" id="KW-1185">Reference proteome</keyword>
<dbReference type="GO" id="GO:0017150">
    <property type="term" value="F:tRNA dihydrouridine synthase activity"/>
    <property type="evidence" value="ECO:0007669"/>
    <property type="project" value="InterPro"/>
</dbReference>
<comment type="function">
    <text evidence="2 12">Catalyzes the synthesis of 5,6-dihydrouridine (D), a modified base found in the D-loop of most tRNAs, via the reduction of the C5-C6 double bond in target uridines.</text>
</comment>
<dbReference type="PANTHER" id="PTHR45846:SF1">
    <property type="entry name" value="TRNA-DIHYDROURIDINE(47) SYNTHASE [NAD(P)(+)]-LIKE"/>
    <property type="match status" value="1"/>
</dbReference>
<evidence type="ECO:0000256" key="4">
    <source>
        <dbReference type="ARBA" id="ARBA00022630"/>
    </source>
</evidence>
<feature type="active site" description="Proton donor" evidence="13">
    <location>
        <position position="110"/>
    </location>
</feature>
<dbReference type="PANTHER" id="PTHR45846">
    <property type="entry name" value="TRNA-DIHYDROURIDINE(47) SYNTHASE [NAD(P)(+)]-LIKE"/>
    <property type="match status" value="1"/>
</dbReference>
<gene>
    <name evidence="16" type="primary">dus</name>
    <name evidence="16" type="ORF">AN618_07190</name>
</gene>
<feature type="binding site" evidence="14">
    <location>
        <position position="149"/>
    </location>
    <ligand>
        <name>FMN</name>
        <dbReference type="ChEBI" id="CHEBI:58210"/>
    </ligand>
</feature>
<evidence type="ECO:0000256" key="1">
    <source>
        <dbReference type="ARBA" id="ARBA00001917"/>
    </source>
</evidence>
<dbReference type="Pfam" id="PF01207">
    <property type="entry name" value="Dus"/>
    <property type="match status" value="1"/>
</dbReference>
<comment type="similarity">
    <text evidence="12">Belongs to the dus family.</text>
</comment>
<proteinExistence type="inferred from homology"/>
<evidence type="ECO:0000256" key="3">
    <source>
        <dbReference type="ARBA" id="ARBA00022555"/>
    </source>
</evidence>
<dbReference type="InterPro" id="IPR004652">
    <property type="entry name" value="DusB-like"/>
</dbReference>
<feature type="binding site" evidence="14">
    <location>
        <begin position="26"/>
        <end position="28"/>
    </location>
    <ligand>
        <name>FMN</name>
        <dbReference type="ChEBI" id="CHEBI:58210"/>
    </ligand>
</feature>
<comment type="catalytic activity">
    <reaction evidence="10">
        <text>a 5,6-dihydrouridine in tRNA + NADP(+) = a uridine in tRNA + NADPH + H(+)</text>
        <dbReference type="Rhea" id="RHEA:23624"/>
        <dbReference type="Rhea" id="RHEA-COMP:13339"/>
        <dbReference type="Rhea" id="RHEA-COMP:13887"/>
        <dbReference type="ChEBI" id="CHEBI:15378"/>
        <dbReference type="ChEBI" id="CHEBI:57783"/>
        <dbReference type="ChEBI" id="CHEBI:58349"/>
        <dbReference type="ChEBI" id="CHEBI:65315"/>
        <dbReference type="ChEBI" id="CHEBI:74443"/>
    </reaction>
</comment>
<feature type="domain" description="DUS-like FMN-binding" evidence="15">
    <location>
        <begin position="24"/>
        <end position="327"/>
    </location>
</feature>
<evidence type="ECO:0000256" key="5">
    <source>
        <dbReference type="ARBA" id="ARBA00022643"/>
    </source>
</evidence>
<evidence type="ECO:0000256" key="12">
    <source>
        <dbReference type="PIRNR" id="PIRNR006621"/>
    </source>
</evidence>
<keyword evidence="6 12" id="KW-0819">tRNA processing</keyword>
<dbReference type="FunCoup" id="A0A140LBI6">
    <property type="interactions" value="431"/>
</dbReference>
<evidence type="ECO:0000256" key="6">
    <source>
        <dbReference type="ARBA" id="ARBA00022694"/>
    </source>
</evidence>
<dbReference type="Gene3D" id="3.20.20.70">
    <property type="entry name" value="Aldolase class I"/>
    <property type="match status" value="1"/>
</dbReference>
<organism evidence="16 17">
    <name type="scientific">Fervidicola ferrireducens</name>
    <dbReference type="NCBI Taxonomy" id="520764"/>
    <lineage>
        <taxon>Bacteria</taxon>
        <taxon>Bacillati</taxon>
        <taxon>Bacillota</taxon>
        <taxon>Clostridia</taxon>
        <taxon>Thermosediminibacterales</taxon>
        <taxon>Thermosediminibacteraceae</taxon>
        <taxon>Fervidicola</taxon>
    </lineage>
</organism>
<dbReference type="CDD" id="cd02801">
    <property type="entry name" value="DUS_like_FMN"/>
    <property type="match status" value="1"/>
</dbReference>
<dbReference type="Proteomes" id="UP000070427">
    <property type="component" value="Unassembled WGS sequence"/>
</dbReference>
<evidence type="ECO:0000256" key="14">
    <source>
        <dbReference type="PIRSR" id="PIRSR006621-2"/>
    </source>
</evidence>
<dbReference type="InterPro" id="IPR018517">
    <property type="entry name" value="tRNA_hU_synthase_CS"/>
</dbReference>
<dbReference type="PATRIC" id="fig|520764.3.peg.745"/>
<comment type="catalytic activity">
    <reaction evidence="11">
        <text>a 5,6-dihydrouridine in tRNA + NAD(+) = a uridine in tRNA + NADH + H(+)</text>
        <dbReference type="Rhea" id="RHEA:54452"/>
        <dbReference type="Rhea" id="RHEA-COMP:13339"/>
        <dbReference type="Rhea" id="RHEA-COMP:13887"/>
        <dbReference type="ChEBI" id="CHEBI:15378"/>
        <dbReference type="ChEBI" id="CHEBI:57540"/>
        <dbReference type="ChEBI" id="CHEBI:57945"/>
        <dbReference type="ChEBI" id="CHEBI:65315"/>
        <dbReference type="ChEBI" id="CHEBI:74443"/>
    </reaction>
</comment>
<protein>
    <recommendedName>
        <fullName evidence="12">tRNA-dihydrouridine synthase</fullName>
        <ecNumber evidence="12">1.3.1.-</ecNumber>
    </recommendedName>
</protein>
<evidence type="ECO:0000256" key="9">
    <source>
        <dbReference type="ARBA" id="ARBA00023002"/>
    </source>
</evidence>
<reference evidence="16 17" key="1">
    <citation type="submission" date="2015-12" db="EMBL/GenBank/DDBJ databases">
        <title>Draft genome sequnece of Fervidicola ferrireducens strain Y170.</title>
        <authorList>
            <person name="Patel B.K."/>
        </authorList>
    </citation>
    <scope>NUCLEOTIDE SEQUENCE [LARGE SCALE GENOMIC DNA]</scope>
    <source>
        <strain evidence="16 17">Y170</strain>
    </source>
</reference>
<name>A0A140LBI6_9FIRM</name>
<evidence type="ECO:0000313" key="17">
    <source>
        <dbReference type="Proteomes" id="UP000070427"/>
    </source>
</evidence>
<keyword evidence="5 12" id="KW-0288">FMN</keyword>
<dbReference type="InParanoid" id="A0A140LBI6"/>
<dbReference type="NCBIfam" id="TIGR00737">
    <property type="entry name" value="nifR3_yhdG"/>
    <property type="match status" value="1"/>
</dbReference>
<sequence>MKKMQVDGGNREGFPNLDFPPIFLAPMAGITDLPFRLICKEFGADVVITEMVSTRGLCYGDKKTESLLLVDPCEHPVGVQLFGNDPEFFCKAIEKIKDYPFDFININMGCPTPKIVKNGDGCALMREPALAREIIRESVRASRVPVTVKIRKGWDDEHVNAVEFSKMAEESGAVMVIIHGRTREQFYSGKADWDIIREVKKAVSVPVIGNGDVFSAEDALSMLEQTGCDGVMVGRGALGNPFIFREIKHYLKTGGKLPKPTLEERKLVIYRHLDLAFNFHGEKIGLLEMRKHIAWYLKGLPHSSAIKQKIQRSNKVDEIKSLLEEYFVRLRNAAGQEVI</sequence>
<evidence type="ECO:0000256" key="13">
    <source>
        <dbReference type="PIRSR" id="PIRSR006621-1"/>
    </source>
</evidence>
<evidence type="ECO:0000313" key="16">
    <source>
        <dbReference type="EMBL" id="KXG77911.1"/>
    </source>
</evidence>
<dbReference type="AlphaFoldDB" id="A0A140LBI6"/>
<evidence type="ECO:0000256" key="10">
    <source>
        <dbReference type="ARBA" id="ARBA00048205"/>
    </source>
</evidence>
<dbReference type="EMBL" id="LOED01000006">
    <property type="protein sequence ID" value="KXG77911.1"/>
    <property type="molecule type" value="Genomic_DNA"/>
</dbReference>
<comment type="cofactor">
    <cofactor evidence="1 12 14">
        <name>FMN</name>
        <dbReference type="ChEBI" id="CHEBI:58210"/>
    </cofactor>
</comment>
<dbReference type="PROSITE" id="PS01136">
    <property type="entry name" value="UPF0034"/>
    <property type="match status" value="1"/>
</dbReference>
<dbReference type="GO" id="GO:0000049">
    <property type="term" value="F:tRNA binding"/>
    <property type="evidence" value="ECO:0007669"/>
    <property type="project" value="UniProtKB-KW"/>
</dbReference>
<evidence type="ECO:0000259" key="15">
    <source>
        <dbReference type="Pfam" id="PF01207"/>
    </source>
</evidence>
<dbReference type="PIRSF" id="PIRSF006621">
    <property type="entry name" value="Dus"/>
    <property type="match status" value="1"/>
</dbReference>